<dbReference type="EMBL" id="QKYT01000229">
    <property type="protein sequence ID" value="RIA89180.1"/>
    <property type="molecule type" value="Genomic_DNA"/>
</dbReference>
<sequence>MSSLNVYLAKRYGAKSTNTQGESSKKKKKKVKSTPAADKQGSVAIIDEEDITGQWKNIRSEDEEDEEAPIVDFSTETQQSSKWKPIVDDIGDEAPQIVNASNELLEYISSEVSEEPKPKRHKSSPPIKTSSGLDVGLQSADKVRKDLKRVKKDEKDLVNKMDPSLSGRGAATIYRDNVGTKIDKAAKRAEERRKIEEEEKLLKWGKEEENRREEELLNKPLAIYKDDKDLNEELKAKERWNDPAEMFLTKKKNKKKAGDRPRYQGPPAPPNRFNIQPGFRWDGIDRSNGYERQYFEKRNTRAALASEAYKWSVEDMLLKWHDFIAMRVKRVHKKVRALTRYGYLKIMLLLL</sequence>
<dbReference type="GO" id="GO:0070274">
    <property type="term" value="C:RES complex"/>
    <property type="evidence" value="ECO:0007669"/>
    <property type="project" value="TreeGrafter"/>
</dbReference>
<feature type="region of interest" description="Disordered" evidence="2">
    <location>
        <begin position="58"/>
        <end position="84"/>
    </location>
</feature>
<dbReference type="InterPro" id="IPR018609">
    <property type="entry name" value="Bud13"/>
</dbReference>
<evidence type="ECO:0000256" key="2">
    <source>
        <dbReference type="SAM" id="MobiDB-lite"/>
    </source>
</evidence>
<protein>
    <submittedName>
        <fullName evidence="3">Pre-mRNA-splicing factor of RES complex-domain-containing protein</fullName>
    </submittedName>
</protein>
<feature type="compositionally biased region" description="Basic and acidic residues" evidence="2">
    <location>
        <begin position="181"/>
        <end position="192"/>
    </location>
</feature>
<dbReference type="Proteomes" id="UP000265703">
    <property type="component" value="Unassembled WGS sequence"/>
</dbReference>
<dbReference type="GO" id="GO:0000398">
    <property type="term" value="P:mRNA splicing, via spliceosome"/>
    <property type="evidence" value="ECO:0007669"/>
    <property type="project" value="TreeGrafter"/>
</dbReference>
<feature type="region of interest" description="Disordered" evidence="2">
    <location>
        <begin position="1"/>
        <end position="41"/>
    </location>
</feature>
<dbReference type="GO" id="GO:0003723">
    <property type="term" value="F:RNA binding"/>
    <property type="evidence" value="ECO:0007669"/>
    <property type="project" value="TreeGrafter"/>
</dbReference>
<gene>
    <name evidence="3" type="ORF">C1645_876882</name>
</gene>
<comment type="similarity">
    <text evidence="1">Belongs to the CWC26 family.</text>
</comment>
<dbReference type="OrthoDB" id="6022at2759"/>
<accession>A0A397SSP2</accession>
<dbReference type="PANTHER" id="PTHR31809">
    <property type="entry name" value="BUD13 HOMOLOG"/>
    <property type="match status" value="1"/>
</dbReference>
<reference evidence="3 4" key="1">
    <citation type="submission" date="2018-06" db="EMBL/GenBank/DDBJ databases">
        <title>Comparative genomics reveals the genomic features of Rhizophagus irregularis, R. cerebriforme, R. diaphanum and Gigaspora rosea, and their symbiotic lifestyle signature.</title>
        <authorList>
            <person name="Morin E."/>
            <person name="San Clemente H."/>
            <person name="Chen E.C.H."/>
            <person name="De La Providencia I."/>
            <person name="Hainaut M."/>
            <person name="Kuo A."/>
            <person name="Kohler A."/>
            <person name="Murat C."/>
            <person name="Tang N."/>
            <person name="Roy S."/>
            <person name="Loubradou J."/>
            <person name="Henrissat B."/>
            <person name="Grigoriev I.V."/>
            <person name="Corradi N."/>
            <person name="Roux C."/>
            <person name="Martin F.M."/>
        </authorList>
    </citation>
    <scope>NUCLEOTIDE SEQUENCE [LARGE SCALE GENOMIC DNA]</scope>
    <source>
        <strain evidence="3 4">DAOM 227022</strain>
    </source>
</reference>
<evidence type="ECO:0000313" key="4">
    <source>
        <dbReference type="Proteomes" id="UP000265703"/>
    </source>
</evidence>
<feature type="region of interest" description="Disordered" evidence="2">
    <location>
        <begin position="250"/>
        <end position="272"/>
    </location>
</feature>
<name>A0A397SSP2_9GLOM</name>
<dbReference type="PANTHER" id="PTHR31809:SF0">
    <property type="entry name" value="BUD13 HOMOLOG"/>
    <property type="match status" value="1"/>
</dbReference>
<evidence type="ECO:0000256" key="1">
    <source>
        <dbReference type="ARBA" id="ARBA00011069"/>
    </source>
</evidence>
<dbReference type="STRING" id="658196.A0A397SSP2"/>
<evidence type="ECO:0000313" key="3">
    <source>
        <dbReference type="EMBL" id="RIA89180.1"/>
    </source>
</evidence>
<feature type="region of interest" description="Disordered" evidence="2">
    <location>
        <begin position="109"/>
        <end position="192"/>
    </location>
</feature>
<comment type="caution">
    <text evidence="3">The sequence shown here is derived from an EMBL/GenBank/DDBJ whole genome shotgun (WGS) entry which is preliminary data.</text>
</comment>
<dbReference type="InterPro" id="IPR051112">
    <property type="entry name" value="CWC26_splicing_factor"/>
</dbReference>
<dbReference type="GO" id="GO:0005684">
    <property type="term" value="C:U2-type spliceosomal complex"/>
    <property type="evidence" value="ECO:0007669"/>
    <property type="project" value="TreeGrafter"/>
</dbReference>
<dbReference type="AlphaFoldDB" id="A0A397SSP2"/>
<organism evidence="3 4">
    <name type="scientific">Glomus cerebriforme</name>
    <dbReference type="NCBI Taxonomy" id="658196"/>
    <lineage>
        <taxon>Eukaryota</taxon>
        <taxon>Fungi</taxon>
        <taxon>Fungi incertae sedis</taxon>
        <taxon>Mucoromycota</taxon>
        <taxon>Glomeromycotina</taxon>
        <taxon>Glomeromycetes</taxon>
        <taxon>Glomerales</taxon>
        <taxon>Glomeraceae</taxon>
        <taxon>Glomus</taxon>
    </lineage>
</organism>
<dbReference type="Pfam" id="PF09736">
    <property type="entry name" value="Bud13"/>
    <property type="match status" value="1"/>
</dbReference>
<proteinExistence type="inferred from homology"/>
<keyword evidence="4" id="KW-1185">Reference proteome</keyword>